<evidence type="ECO:0000259" key="2">
    <source>
        <dbReference type="PROSITE" id="PS50235"/>
    </source>
</evidence>
<dbReference type="Gene3D" id="3.90.70.10">
    <property type="entry name" value="Cysteine proteinases"/>
    <property type="match status" value="2"/>
</dbReference>
<feature type="compositionally biased region" description="Low complexity" evidence="1">
    <location>
        <begin position="731"/>
        <end position="748"/>
    </location>
</feature>
<dbReference type="PROSITE" id="PS00973">
    <property type="entry name" value="USP_2"/>
    <property type="match status" value="1"/>
</dbReference>
<reference evidence="3" key="2">
    <citation type="submission" date="2013-10" db="EMBL/GenBank/DDBJ databases">
        <authorList>
            <person name="Aslett M."/>
        </authorList>
    </citation>
    <scope>NUCLEOTIDE SEQUENCE [LARGE SCALE GENOMIC DNA]</scope>
    <source>
        <strain evidence="3">Houghton</strain>
    </source>
</reference>
<name>U6G8V3_9EIME</name>
<proteinExistence type="predicted"/>
<dbReference type="VEuPathDB" id="ToxoDB:EPH_0038090"/>
<feature type="domain" description="USP" evidence="2">
    <location>
        <begin position="647"/>
        <end position="1211"/>
    </location>
</feature>
<dbReference type="SUPFAM" id="SSF54001">
    <property type="entry name" value="Cysteine proteinases"/>
    <property type="match status" value="1"/>
</dbReference>
<dbReference type="GO" id="GO:0005829">
    <property type="term" value="C:cytosol"/>
    <property type="evidence" value="ECO:0007669"/>
    <property type="project" value="TreeGrafter"/>
</dbReference>
<dbReference type="InterPro" id="IPR038765">
    <property type="entry name" value="Papain-like_cys_pep_sf"/>
</dbReference>
<feature type="compositionally biased region" description="Basic and acidic residues" evidence="1">
    <location>
        <begin position="440"/>
        <end position="451"/>
    </location>
</feature>
<reference evidence="3" key="1">
    <citation type="submission" date="2013-10" db="EMBL/GenBank/DDBJ databases">
        <title>Genomic analysis of the causative agents of coccidiosis in chickens.</title>
        <authorList>
            <person name="Reid A.J."/>
            <person name="Blake D."/>
            <person name="Billington K."/>
            <person name="Browne H."/>
            <person name="Dunn M."/>
            <person name="Hung S."/>
            <person name="Kawahara F."/>
            <person name="Miranda-Saavedra D."/>
            <person name="Mourier T."/>
            <person name="Nagra H."/>
            <person name="Otto T.D."/>
            <person name="Rawlings N."/>
            <person name="Sanchez A."/>
            <person name="Sanders M."/>
            <person name="Subramaniam C."/>
            <person name="Tay Y."/>
            <person name="Dear P."/>
            <person name="Doerig C."/>
            <person name="Gruber A."/>
            <person name="Parkinson J."/>
            <person name="Shirley M."/>
            <person name="Wan K.L."/>
            <person name="Berriman M."/>
            <person name="Tomley F."/>
            <person name="Pain A."/>
        </authorList>
    </citation>
    <scope>NUCLEOTIDE SEQUENCE [LARGE SCALE GENOMIC DNA]</scope>
    <source>
        <strain evidence="3">Houghton</strain>
    </source>
</reference>
<protein>
    <recommendedName>
        <fullName evidence="2">USP domain-containing protein</fullName>
    </recommendedName>
</protein>
<feature type="region of interest" description="Disordered" evidence="1">
    <location>
        <begin position="1"/>
        <end position="157"/>
    </location>
</feature>
<feature type="compositionally biased region" description="Polar residues" evidence="1">
    <location>
        <begin position="274"/>
        <end position="284"/>
    </location>
</feature>
<feature type="compositionally biased region" description="Low complexity" evidence="1">
    <location>
        <begin position="708"/>
        <end position="722"/>
    </location>
</feature>
<feature type="region of interest" description="Disordered" evidence="1">
    <location>
        <begin position="323"/>
        <end position="378"/>
    </location>
</feature>
<feature type="region of interest" description="Disordered" evidence="1">
    <location>
        <begin position="1200"/>
        <end position="1245"/>
    </location>
</feature>
<feature type="compositionally biased region" description="Basic and acidic residues" evidence="1">
    <location>
        <begin position="45"/>
        <end position="59"/>
    </location>
</feature>
<accession>U6G8V3</accession>
<feature type="compositionally biased region" description="Low complexity" evidence="1">
    <location>
        <begin position="323"/>
        <end position="335"/>
    </location>
</feature>
<feature type="region of interest" description="Disordered" evidence="1">
    <location>
        <begin position="508"/>
        <end position="592"/>
    </location>
</feature>
<feature type="compositionally biased region" description="Basic and acidic residues" evidence="1">
    <location>
        <begin position="12"/>
        <end position="24"/>
    </location>
</feature>
<dbReference type="GO" id="GO:0016579">
    <property type="term" value="P:protein deubiquitination"/>
    <property type="evidence" value="ECO:0007669"/>
    <property type="project" value="InterPro"/>
</dbReference>
<feature type="compositionally biased region" description="Low complexity" evidence="1">
    <location>
        <begin position="570"/>
        <end position="590"/>
    </location>
</feature>
<dbReference type="Pfam" id="PF00443">
    <property type="entry name" value="UCH"/>
    <property type="match status" value="2"/>
</dbReference>
<dbReference type="EMBL" id="HG690670">
    <property type="protein sequence ID" value="CDI75029.1"/>
    <property type="molecule type" value="Genomic_DNA"/>
</dbReference>
<dbReference type="InterPro" id="IPR028889">
    <property type="entry name" value="USP"/>
</dbReference>
<organism evidence="3 4">
    <name type="scientific">Eimeria praecox</name>
    <dbReference type="NCBI Taxonomy" id="51316"/>
    <lineage>
        <taxon>Eukaryota</taxon>
        <taxon>Sar</taxon>
        <taxon>Alveolata</taxon>
        <taxon>Apicomplexa</taxon>
        <taxon>Conoidasida</taxon>
        <taxon>Coccidia</taxon>
        <taxon>Eucoccidiorida</taxon>
        <taxon>Eimeriorina</taxon>
        <taxon>Eimeriidae</taxon>
        <taxon>Eimeria</taxon>
    </lineage>
</organism>
<feature type="region of interest" description="Disordered" evidence="1">
    <location>
        <begin position="426"/>
        <end position="491"/>
    </location>
</feature>
<evidence type="ECO:0000256" key="1">
    <source>
        <dbReference type="SAM" id="MobiDB-lite"/>
    </source>
</evidence>
<sequence>MTVQRSGSLPRTPDEASGDRELEPRASTSTSSSPTNQDFPQMDPEDLHNINEESERREAFTTPSETGRAALPSHPPAEEPDASRIATQRGPAAMMARRAAHSNASGSGDVPAGIPTRCFLGDPKQPQARQEQREQQRQQQQQQKQKQKKQQQELPLLTQTMPLGERCIEEFWPLSLTRRPSAEMLQHLRVAAERHEDPIDAHNLAAVNAATPAEAAAATRTVPAELRGAREEREADVSVATSQKANRSSTKTRVINNGRDGANDSNSHCRNESNNHSSQLGKLQQQPVPCDIPCAGGGFFQPRGDCTVGSSDAVAVGRPAAAASSSTAGAAGSAAQQEARETDNLTSTQKSGAPDDLLDAGCESRPVQRRSSGSNDCCSNGISARNVQRLRCGTPCLEEASSELLKDAGSTHNQRPNSATFDALVSFNGGISSHGSNHPQEQDGVHEEEQPQHPLHTQPQRQAETLCKEGESQSPKVPQAQKQQQPQKPREFVRRLAYGLLMGHRAGGKERRPWLGRCNSSGSRISQTQQEQQQQSEQEKRQRQQQKQREEGTDWEACCLLQPADEKNDGLTSHSRSNSSSGTRWGGNRRAPSRLQRMAFSFGCFGEASQRKTEAHRESFNPATPAQQRPWRRHQETYADDGSLFPRGLANLKNTCFLNAALQALAGIPSFVASLQAGLPPEQGVGEAQRQGTSKDCDAPHDGNKGDASAAAAAACSSTTASPDSEEARGQQSQQLQQVQSQSEQQAQQQKDLVQEQLIRRQELLRRLRVQQERREKHQPECLGSLDEKQRKLLLREFFTLLCRLTCCPSIGPYGSGEETSPEDLTAQRPRESNSAATSKPDQQQQQHQRRQQRTPVLQCDTIRPERLRKALAAPLAGLLLNDCSMQQQQDCHEFLRGLIDLIHEILKTSRWEREEAAAAEQLLQLQAVSPVADLEPWVLTSFNSLRIPVSVDDDQQTQNHKKHMQAQLAGISTEDHESSEFGKAAEGDVGDVERAEKKWREYIKDQASPMADFFAGQLCSEIQCAGCRQSLFIYEPAWDLSLPLPVDGNKVSLNNLLEGFFGSEELEFSCSSCHSPACKAHRTIRYTHPPKVLLLQIKRFSASGQKRRTRVEYPLEELVIKTNSESATFRLIAVIEHNGNSCQSGHYVAYVRRRRFVIPVALPSSNAGTAQGRPETPRSSACSPSEFLKRIGILKGFTSSSSHSLRHPNGPSTAPFSGPSPKEPPHESSFKPPRPAMSFEGLADDGTEVGAASCRADKCNH</sequence>
<feature type="region of interest" description="Disordered" evidence="1">
    <location>
        <begin position="814"/>
        <end position="858"/>
    </location>
</feature>
<dbReference type="InterPro" id="IPR001394">
    <property type="entry name" value="Peptidase_C19_UCH"/>
</dbReference>
<feature type="region of interest" description="Disordered" evidence="1">
    <location>
        <begin position="1165"/>
        <end position="1184"/>
    </location>
</feature>
<dbReference type="InterPro" id="IPR050164">
    <property type="entry name" value="Peptidase_C19"/>
</dbReference>
<keyword evidence="4" id="KW-1185">Reference proteome</keyword>
<dbReference type="GO" id="GO:0005634">
    <property type="term" value="C:nucleus"/>
    <property type="evidence" value="ECO:0007669"/>
    <property type="project" value="TreeGrafter"/>
</dbReference>
<feature type="compositionally biased region" description="Low complexity" evidence="1">
    <location>
        <begin position="526"/>
        <end position="536"/>
    </location>
</feature>
<feature type="region of interest" description="Disordered" evidence="1">
    <location>
        <begin position="682"/>
        <end position="748"/>
    </location>
</feature>
<dbReference type="AlphaFoldDB" id="U6G8V3"/>
<feature type="compositionally biased region" description="Polar residues" evidence="1">
    <location>
        <begin position="833"/>
        <end position="842"/>
    </location>
</feature>
<evidence type="ECO:0000313" key="4">
    <source>
        <dbReference type="Proteomes" id="UP000018201"/>
    </source>
</evidence>
<dbReference type="Proteomes" id="UP000018201">
    <property type="component" value="Unassembled WGS sequence"/>
</dbReference>
<evidence type="ECO:0000313" key="3">
    <source>
        <dbReference type="EMBL" id="CDI75029.1"/>
    </source>
</evidence>
<dbReference type="InterPro" id="IPR018200">
    <property type="entry name" value="USP_CS"/>
</dbReference>
<dbReference type="CDD" id="cd02257">
    <property type="entry name" value="Peptidase_C19"/>
    <property type="match status" value="1"/>
</dbReference>
<feature type="compositionally biased region" description="Polar residues" evidence="1">
    <location>
        <begin position="369"/>
        <end position="378"/>
    </location>
</feature>
<feature type="compositionally biased region" description="Basic and acidic residues" evidence="1">
    <location>
        <begin position="537"/>
        <end position="552"/>
    </location>
</feature>
<feature type="compositionally biased region" description="Polar residues" evidence="1">
    <location>
        <begin position="429"/>
        <end position="439"/>
    </location>
</feature>
<feature type="compositionally biased region" description="Polar residues" evidence="1">
    <location>
        <begin position="239"/>
        <end position="255"/>
    </location>
</feature>
<feature type="region of interest" description="Disordered" evidence="1">
    <location>
        <begin position="613"/>
        <end position="632"/>
    </location>
</feature>
<dbReference type="PANTHER" id="PTHR24006">
    <property type="entry name" value="UBIQUITIN CARBOXYL-TERMINAL HYDROLASE"/>
    <property type="match status" value="1"/>
</dbReference>
<gene>
    <name evidence="3" type="ORF">EPH_0038090</name>
</gene>
<feature type="compositionally biased region" description="Low complexity" evidence="1">
    <location>
        <begin position="473"/>
        <end position="487"/>
    </location>
</feature>
<dbReference type="PROSITE" id="PS50235">
    <property type="entry name" value="USP_3"/>
    <property type="match status" value="1"/>
</dbReference>
<dbReference type="OrthoDB" id="292964at2759"/>
<feature type="region of interest" description="Disordered" evidence="1">
    <location>
        <begin position="228"/>
        <end position="284"/>
    </location>
</feature>
<feature type="compositionally biased region" description="Basic and acidic residues" evidence="1">
    <location>
        <begin position="693"/>
        <end position="705"/>
    </location>
</feature>
<dbReference type="GO" id="GO:0004843">
    <property type="term" value="F:cysteine-type deubiquitinase activity"/>
    <property type="evidence" value="ECO:0007669"/>
    <property type="project" value="InterPro"/>
</dbReference>